<evidence type="ECO:0000256" key="4">
    <source>
        <dbReference type="ARBA" id="ARBA00018522"/>
    </source>
</evidence>
<accession>A0A364NTV1</accession>
<dbReference type="SUPFAM" id="SSF51161">
    <property type="entry name" value="Trimeric LpxA-like enzymes"/>
    <property type="match status" value="1"/>
</dbReference>
<reference evidence="11 12" key="1">
    <citation type="submission" date="2017-11" db="EMBL/GenBank/DDBJ databases">
        <title>Draft genome sequence of magnetotactic bacterium Magnetospirillum kuznetsovii LBB-42.</title>
        <authorList>
            <person name="Grouzdev D.S."/>
            <person name="Rysina M.S."/>
            <person name="Baslerov R.V."/>
            <person name="Koziaeva V."/>
        </authorList>
    </citation>
    <scope>NUCLEOTIDE SEQUENCE [LARGE SCALE GENOMIC DNA]</scope>
    <source>
        <strain evidence="11 12">LBB-42</strain>
    </source>
</reference>
<dbReference type="InterPro" id="IPR011004">
    <property type="entry name" value="Trimer_LpxA-like_sf"/>
</dbReference>
<dbReference type="InterPro" id="IPR001451">
    <property type="entry name" value="Hexapep"/>
</dbReference>
<evidence type="ECO:0000313" key="11">
    <source>
        <dbReference type="EMBL" id="RAU20529.1"/>
    </source>
</evidence>
<dbReference type="CDD" id="cd03354">
    <property type="entry name" value="LbH_SAT"/>
    <property type="match status" value="1"/>
</dbReference>
<gene>
    <name evidence="11" type="primary">cysE</name>
    <name evidence="11" type="ORF">CU669_17965</name>
</gene>
<dbReference type="InterPro" id="IPR018357">
    <property type="entry name" value="Hexapep_transf_CS"/>
</dbReference>
<comment type="pathway">
    <text evidence="1">Amino-acid biosynthesis; L-cysteine biosynthesis; L-cysteine from L-serine: step 1/2.</text>
</comment>
<dbReference type="EMBL" id="PGTO01000021">
    <property type="protein sequence ID" value="RAU20529.1"/>
    <property type="molecule type" value="Genomic_DNA"/>
</dbReference>
<dbReference type="InterPro" id="IPR053376">
    <property type="entry name" value="Serine_acetyltransferase"/>
</dbReference>
<dbReference type="InterPro" id="IPR010493">
    <property type="entry name" value="Ser_AcTrfase_N"/>
</dbReference>
<keyword evidence="6 11" id="KW-0808">Transferase</keyword>
<dbReference type="InterPro" id="IPR042122">
    <property type="entry name" value="Ser_AcTrfase_N_sf"/>
</dbReference>
<dbReference type="UniPathway" id="UPA00136">
    <property type="reaction ID" value="UER00199"/>
</dbReference>
<keyword evidence="7" id="KW-0677">Repeat</keyword>
<organism evidence="11 12">
    <name type="scientific">Paramagnetospirillum kuznetsovii</name>
    <dbReference type="NCBI Taxonomy" id="2053833"/>
    <lineage>
        <taxon>Bacteria</taxon>
        <taxon>Pseudomonadati</taxon>
        <taxon>Pseudomonadota</taxon>
        <taxon>Alphaproteobacteria</taxon>
        <taxon>Rhodospirillales</taxon>
        <taxon>Magnetospirillaceae</taxon>
        <taxon>Paramagnetospirillum</taxon>
    </lineage>
</organism>
<dbReference type="Pfam" id="PF06426">
    <property type="entry name" value="SATase_N"/>
    <property type="match status" value="1"/>
</dbReference>
<dbReference type="OrthoDB" id="9801456at2"/>
<dbReference type="InterPro" id="IPR005881">
    <property type="entry name" value="Ser_O-AcTrfase"/>
</dbReference>
<evidence type="ECO:0000259" key="10">
    <source>
        <dbReference type="SMART" id="SM00971"/>
    </source>
</evidence>
<evidence type="ECO:0000313" key="12">
    <source>
        <dbReference type="Proteomes" id="UP000251075"/>
    </source>
</evidence>
<dbReference type="Gene3D" id="2.160.10.10">
    <property type="entry name" value="Hexapeptide repeat proteins"/>
    <property type="match status" value="1"/>
</dbReference>
<comment type="similarity">
    <text evidence="2">Belongs to the transferase hexapeptide repeat family.</text>
</comment>
<comment type="catalytic activity">
    <reaction evidence="9">
        <text>L-serine + acetyl-CoA = O-acetyl-L-serine + CoA</text>
        <dbReference type="Rhea" id="RHEA:24560"/>
        <dbReference type="ChEBI" id="CHEBI:33384"/>
        <dbReference type="ChEBI" id="CHEBI:57287"/>
        <dbReference type="ChEBI" id="CHEBI:57288"/>
        <dbReference type="ChEBI" id="CHEBI:58340"/>
        <dbReference type="EC" id="2.3.1.30"/>
    </reaction>
</comment>
<keyword evidence="12" id="KW-1185">Reference proteome</keyword>
<dbReference type="Pfam" id="PF00132">
    <property type="entry name" value="Hexapep"/>
    <property type="match status" value="1"/>
</dbReference>
<evidence type="ECO:0000256" key="7">
    <source>
        <dbReference type="ARBA" id="ARBA00022737"/>
    </source>
</evidence>
<evidence type="ECO:0000256" key="1">
    <source>
        <dbReference type="ARBA" id="ARBA00004876"/>
    </source>
</evidence>
<name>A0A364NTV1_9PROT</name>
<dbReference type="PANTHER" id="PTHR42811">
    <property type="entry name" value="SERINE ACETYLTRANSFERASE"/>
    <property type="match status" value="1"/>
</dbReference>
<keyword evidence="5" id="KW-0028">Amino-acid biosynthesis</keyword>
<protein>
    <recommendedName>
        <fullName evidence="4">Serine acetyltransferase</fullName>
        <ecNumber evidence="3">2.3.1.30</ecNumber>
    </recommendedName>
</protein>
<dbReference type="Proteomes" id="UP000251075">
    <property type="component" value="Unassembled WGS sequence"/>
</dbReference>
<evidence type="ECO:0000256" key="9">
    <source>
        <dbReference type="ARBA" id="ARBA00049486"/>
    </source>
</evidence>
<evidence type="ECO:0000256" key="3">
    <source>
        <dbReference type="ARBA" id="ARBA00013266"/>
    </source>
</evidence>
<dbReference type="GO" id="GO:0006535">
    <property type="term" value="P:cysteine biosynthetic process from serine"/>
    <property type="evidence" value="ECO:0007669"/>
    <property type="project" value="InterPro"/>
</dbReference>
<evidence type="ECO:0000256" key="2">
    <source>
        <dbReference type="ARBA" id="ARBA00007274"/>
    </source>
</evidence>
<dbReference type="NCBIfam" id="TIGR01172">
    <property type="entry name" value="cysE"/>
    <property type="match status" value="1"/>
</dbReference>
<evidence type="ECO:0000256" key="6">
    <source>
        <dbReference type="ARBA" id="ARBA00022679"/>
    </source>
</evidence>
<comment type="caution">
    <text evidence="11">The sequence shown here is derived from an EMBL/GenBank/DDBJ whole genome shotgun (WGS) entry which is preliminary data.</text>
</comment>
<evidence type="ECO:0000256" key="5">
    <source>
        <dbReference type="ARBA" id="ARBA00022605"/>
    </source>
</evidence>
<dbReference type="NCBIfam" id="NF041874">
    <property type="entry name" value="EPS_EpsC"/>
    <property type="match status" value="1"/>
</dbReference>
<dbReference type="FunFam" id="2.160.10.10:FF:000002">
    <property type="entry name" value="Serine acetyltransferase"/>
    <property type="match status" value="1"/>
</dbReference>
<proteinExistence type="inferred from homology"/>
<dbReference type="EC" id="2.3.1.30" evidence="3"/>
<dbReference type="AlphaFoldDB" id="A0A364NTV1"/>
<feature type="domain" description="Serine acetyltransferase N-terminal" evidence="10">
    <location>
        <begin position="26"/>
        <end position="130"/>
    </location>
</feature>
<dbReference type="PROSITE" id="PS00101">
    <property type="entry name" value="HEXAPEP_TRANSFERASES"/>
    <property type="match status" value="1"/>
</dbReference>
<evidence type="ECO:0000256" key="8">
    <source>
        <dbReference type="ARBA" id="ARBA00023315"/>
    </source>
</evidence>
<dbReference type="GO" id="GO:0005737">
    <property type="term" value="C:cytoplasm"/>
    <property type="evidence" value="ECO:0007669"/>
    <property type="project" value="InterPro"/>
</dbReference>
<dbReference type="Gene3D" id="1.10.3130.10">
    <property type="entry name" value="serine acetyltransferase, domain 1"/>
    <property type="match status" value="1"/>
</dbReference>
<dbReference type="GO" id="GO:0009001">
    <property type="term" value="F:serine O-acetyltransferase activity"/>
    <property type="evidence" value="ECO:0007669"/>
    <property type="project" value="UniProtKB-EC"/>
</dbReference>
<keyword evidence="8" id="KW-0012">Acyltransferase</keyword>
<dbReference type="SMART" id="SM00971">
    <property type="entry name" value="SATase_N"/>
    <property type="match status" value="1"/>
</dbReference>
<dbReference type="RefSeq" id="WP_112146972.1">
    <property type="nucleotide sequence ID" value="NZ_PGTO01000021.1"/>
</dbReference>
<sequence>MARPIPGHLSLISNHDRDLGHFADTVWLELRKEAEDALIRSPQLAPLFIQSVLDQPSFEAAVFHRISARLKNDVVSLPLLTETFARAAAADPKIALALRADIAAVLERDPATQRFIEPFLYFKGFHAVQTHRLAHWLWSKDERDFALYLQSRSSDVFQTDIHPAARFGHGVFLDHATGLVVGETAVVEDDVSLLQNVTLGGTGKESGDRHPKVRQGAIIGAGAKILGNIEIGAHSRIAAGSVVLKAVAPHSTVAGIPARIIRATNDPEALRSKEEILKLLSYESFDYSI</sequence>
<dbReference type="InterPro" id="IPR045304">
    <property type="entry name" value="LbH_SAT"/>
</dbReference>